<protein>
    <submittedName>
        <fullName evidence="2">Uncharacterized protein</fullName>
    </submittedName>
</protein>
<dbReference type="Proteomes" id="UP001189429">
    <property type="component" value="Unassembled WGS sequence"/>
</dbReference>
<name>A0ABN9UEF1_9DINO</name>
<organism evidence="2 3">
    <name type="scientific">Prorocentrum cordatum</name>
    <dbReference type="NCBI Taxonomy" id="2364126"/>
    <lineage>
        <taxon>Eukaryota</taxon>
        <taxon>Sar</taxon>
        <taxon>Alveolata</taxon>
        <taxon>Dinophyceae</taxon>
        <taxon>Prorocentrales</taxon>
        <taxon>Prorocentraceae</taxon>
        <taxon>Prorocentrum</taxon>
    </lineage>
</organism>
<sequence length="618" mass="64257">DFASALSTAIVVRGSSLPCPACDCACSPPLHCPALECRRPSGQGLLAASSPAGWSTGFVAGAAVVSLGFGAPGGGLLTARARGVSAASGKLVMFPFAAPEPTLDLATAAAAQASVADRDIRSSHVLSGQGEGLPGVPVNHLYQFRQLPRAADVWAAFRRAVALGFGVLPAFPFNVDLSATTVPGLAAGPLALPDPAAPPPAAGAGGGGLGALAAALGGGAPAPAAALAVPLGAAAGAALPAAAVAGVDPRVMALVLDGRVFRDIAFSDAVKLQTETVRADWPVKGPRTLLRVLGFMLRMAGGAMAWHNRWIAMAQLGEHDENVELHETLCRVIETALCHDLLVICELASYEYLARQLQLAEERAFEDRTRRSQPAPKAKAQAKEAPPADSASEVGHLLGTGETKGNLCICPALMDWIAVQMKMEAAVAKERRKAREQRALRAPYAVPIVSKMLFRFPFFPWMGAAIYPSVARPVFELQKENGSAPAEQAASVEHLAGLHREFELPAACSERSSACEAPLVEMLAQAPGCAGDGGRARPCSKPLVAWPQSTKAAPTCDVVSEADSIVLQGWRQTILNPESVAAELRDAPGIDSPRVGPELHSQPNAQFLKQLEAHDMIT</sequence>
<accession>A0ABN9UEF1</accession>
<feature type="non-terminal residue" evidence="2">
    <location>
        <position position="1"/>
    </location>
</feature>
<reference evidence="2" key="1">
    <citation type="submission" date="2023-10" db="EMBL/GenBank/DDBJ databases">
        <authorList>
            <person name="Chen Y."/>
            <person name="Shah S."/>
            <person name="Dougan E. K."/>
            <person name="Thang M."/>
            <person name="Chan C."/>
        </authorList>
    </citation>
    <scope>NUCLEOTIDE SEQUENCE [LARGE SCALE GENOMIC DNA]</scope>
</reference>
<dbReference type="EMBL" id="CAUYUJ010015768">
    <property type="protein sequence ID" value="CAK0857904.1"/>
    <property type="molecule type" value="Genomic_DNA"/>
</dbReference>
<feature type="region of interest" description="Disordered" evidence="1">
    <location>
        <begin position="365"/>
        <end position="396"/>
    </location>
</feature>
<evidence type="ECO:0000313" key="3">
    <source>
        <dbReference type="Proteomes" id="UP001189429"/>
    </source>
</evidence>
<evidence type="ECO:0000313" key="2">
    <source>
        <dbReference type="EMBL" id="CAK0857904.1"/>
    </source>
</evidence>
<evidence type="ECO:0000256" key="1">
    <source>
        <dbReference type="SAM" id="MobiDB-lite"/>
    </source>
</evidence>
<gene>
    <name evidence="2" type="ORF">PCOR1329_LOCUS47849</name>
</gene>
<feature type="non-terminal residue" evidence="2">
    <location>
        <position position="618"/>
    </location>
</feature>
<comment type="caution">
    <text evidence="2">The sequence shown here is derived from an EMBL/GenBank/DDBJ whole genome shotgun (WGS) entry which is preliminary data.</text>
</comment>
<proteinExistence type="predicted"/>
<keyword evidence="3" id="KW-1185">Reference proteome</keyword>
<feature type="compositionally biased region" description="Low complexity" evidence="1">
    <location>
        <begin position="373"/>
        <end position="388"/>
    </location>
</feature>